<dbReference type="GO" id="GO:0009055">
    <property type="term" value="F:electron transfer activity"/>
    <property type="evidence" value="ECO:0007669"/>
    <property type="project" value="InterPro"/>
</dbReference>
<keyword evidence="3 6" id="KW-0479">Metal-binding</keyword>
<evidence type="ECO:0000259" key="7">
    <source>
        <dbReference type="PROSITE" id="PS51007"/>
    </source>
</evidence>
<keyword evidence="4" id="KW-0249">Electron transport</keyword>
<evidence type="ECO:0000256" key="1">
    <source>
        <dbReference type="ARBA" id="ARBA00022448"/>
    </source>
</evidence>
<reference evidence="8" key="1">
    <citation type="submission" date="2020-08" db="EMBL/GenBank/DDBJ databases">
        <title>Genomic Encyclopedia of Type Strains, Phase IV (KMG-V): Genome sequencing to study the core and pangenomes of soil and plant-associated prokaryotes.</title>
        <authorList>
            <person name="Whitman W."/>
        </authorList>
    </citation>
    <scope>NUCLEOTIDE SEQUENCE [LARGE SCALE GENOMIC DNA]</scope>
    <source>
        <strain evidence="8">M8UP27</strain>
    </source>
</reference>
<keyword evidence="2 6" id="KW-0349">Heme</keyword>
<evidence type="ECO:0000256" key="6">
    <source>
        <dbReference type="PROSITE-ProRule" id="PRU00433"/>
    </source>
</evidence>
<organism evidence="8 9">
    <name type="scientific">Tunturiibacter empetritectus</name>
    <dbReference type="NCBI Taxonomy" id="3069691"/>
    <lineage>
        <taxon>Bacteria</taxon>
        <taxon>Pseudomonadati</taxon>
        <taxon>Acidobacteriota</taxon>
        <taxon>Terriglobia</taxon>
        <taxon>Terriglobales</taxon>
        <taxon>Acidobacteriaceae</taxon>
        <taxon>Tunturiibacter</taxon>
    </lineage>
</organism>
<dbReference type="InterPro" id="IPR025992">
    <property type="entry name" value="Haem-bd"/>
</dbReference>
<dbReference type="Pfam" id="PF14376">
    <property type="entry name" value="Haem_bd"/>
    <property type="match status" value="1"/>
</dbReference>
<sequence>MRPWTVAALTVAAVVGMGYVHPFGDPRAEPAKGLGTLLQGTSIPADARTVLVTKCADCHSSETRWPLYARIAPGSWLIERDIIEARKKMDLSQWEQMPADKQQVLTAKIFEEAKSGDMPPLQYRLLHWDARLSKANVQALSMLGKSASGSEATLAGEGDAAQGKAVFEKRCTGCHAMNVDREGPRLAGVFGRKAGSVSGFTYSTGLKHSNVTWNDATLEKWLSDPDLMVSDNNMSFSVPKAEERRNLVAYLKQQ</sequence>
<evidence type="ECO:0000313" key="9">
    <source>
        <dbReference type="Proteomes" id="UP000568106"/>
    </source>
</evidence>
<evidence type="ECO:0000313" key="8">
    <source>
        <dbReference type="EMBL" id="MBB5317636.1"/>
    </source>
</evidence>
<dbReference type="Pfam" id="PF00034">
    <property type="entry name" value="Cytochrom_C"/>
    <property type="match status" value="1"/>
</dbReference>
<dbReference type="AlphaFoldDB" id="A0A7W8MRA7"/>
<keyword evidence="9" id="KW-1185">Reference proteome</keyword>
<evidence type="ECO:0000256" key="4">
    <source>
        <dbReference type="ARBA" id="ARBA00022982"/>
    </source>
</evidence>
<keyword evidence="5 6" id="KW-0408">Iron</keyword>
<name>A0A7W8MRA7_9BACT</name>
<protein>
    <submittedName>
        <fullName evidence="8">Cytochrome c</fullName>
    </submittedName>
</protein>
<accession>A0A7W8MRA7</accession>
<proteinExistence type="predicted"/>
<dbReference type="PROSITE" id="PS51007">
    <property type="entry name" value="CYTC"/>
    <property type="match status" value="1"/>
</dbReference>
<dbReference type="InterPro" id="IPR036909">
    <property type="entry name" value="Cyt_c-like_dom_sf"/>
</dbReference>
<evidence type="ECO:0000256" key="3">
    <source>
        <dbReference type="ARBA" id="ARBA00022723"/>
    </source>
</evidence>
<dbReference type="Gene3D" id="1.10.760.10">
    <property type="entry name" value="Cytochrome c-like domain"/>
    <property type="match status" value="1"/>
</dbReference>
<dbReference type="InterPro" id="IPR002327">
    <property type="entry name" value="Cyt_c_1A/1B"/>
</dbReference>
<keyword evidence="1" id="KW-0813">Transport</keyword>
<feature type="domain" description="Cytochrome c" evidence="7">
    <location>
        <begin position="158"/>
        <end position="254"/>
    </location>
</feature>
<dbReference type="Proteomes" id="UP000568106">
    <property type="component" value="Unassembled WGS sequence"/>
</dbReference>
<dbReference type="InterPro" id="IPR009056">
    <property type="entry name" value="Cyt_c-like_dom"/>
</dbReference>
<dbReference type="PANTHER" id="PTHR11961">
    <property type="entry name" value="CYTOCHROME C"/>
    <property type="match status" value="1"/>
</dbReference>
<comment type="caution">
    <text evidence="8">The sequence shown here is derived from an EMBL/GenBank/DDBJ whole genome shotgun (WGS) entry which is preliminary data.</text>
</comment>
<dbReference type="EMBL" id="JACHDY010000002">
    <property type="protein sequence ID" value="MBB5317636.1"/>
    <property type="molecule type" value="Genomic_DNA"/>
</dbReference>
<evidence type="ECO:0000256" key="5">
    <source>
        <dbReference type="ARBA" id="ARBA00023004"/>
    </source>
</evidence>
<evidence type="ECO:0000256" key="2">
    <source>
        <dbReference type="ARBA" id="ARBA00022617"/>
    </source>
</evidence>
<dbReference type="GO" id="GO:0020037">
    <property type="term" value="F:heme binding"/>
    <property type="evidence" value="ECO:0007669"/>
    <property type="project" value="InterPro"/>
</dbReference>
<dbReference type="SUPFAM" id="SSF46626">
    <property type="entry name" value="Cytochrome c"/>
    <property type="match status" value="1"/>
</dbReference>
<dbReference type="GO" id="GO:0046872">
    <property type="term" value="F:metal ion binding"/>
    <property type="evidence" value="ECO:0007669"/>
    <property type="project" value="UniProtKB-KW"/>
</dbReference>
<dbReference type="PRINTS" id="PR00604">
    <property type="entry name" value="CYTCHRMECIAB"/>
</dbReference>
<gene>
    <name evidence="8" type="ORF">HDF09_002305</name>
</gene>
<dbReference type="SMART" id="SM01235">
    <property type="entry name" value="Haem_bd"/>
    <property type="match status" value="1"/>
</dbReference>